<dbReference type="Proteomes" id="UP001194696">
    <property type="component" value="Unassembled WGS sequence"/>
</dbReference>
<evidence type="ECO:0000313" key="4">
    <source>
        <dbReference type="Proteomes" id="UP001194696"/>
    </source>
</evidence>
<feature type="chain" id="PRO_5046580578" evidence="2">
    <location>
        <begin position="22"/>
        <end position="79"/>
    </location>
</feature>
<protein>
    <submittedName>
        <fullName evidence="3">Uncharacterized protein</fullName>
    </submittedName>
</protein>
<dbReference type="EMBL" id="JAAAIM010000299">
    <property type="protein sequence ID" value="KAG0290312.1"/>
    <property type="molecule type" value="Genomic_DNA"/>
</dbReference>
<proteinExistence type="predicted"/>
<organism evidence="3 4">
    <name type="scientific">Linnemannia gamsii</name>
    <dbReference type="NCBI Taxonomy" id="64522"/>
    <lineage>
        <taxon>Eukaryota</taxon>
        <taxon>Fungi</taxon>
        <taxon>Fungi incertae sedis</taxon>
        <taxon>Mucoromycota</taxon>
        <taxon>Mortierellomycotina</taxon>
        <taxon>Mortierellomycetes</taxon>
        <taxon>Mortierellales</taxon>
        <taxon>Mortierellaceae</taxon>
        <taxon>Linnemannia</taxon>
    </lineage>
</organism>
<feature type="compositionally biased region" description="Polar residues" evidence="1">
    <location>
        <begin position="27"/>
        <end position="43"/>
    </location>
</feature>
<name>A0ABQ7K2T6_9FUNG</name>
<evidence type="ECO:0000256" key="1">
    <source>
        <dbReference type="SAM" id="MobiDB-lite"/>
    </source>
</evidence>
<feature type="signal peptide" evidence="2">
    <location>
        <begin position="1"/>
        <end position="21"/>
    </location>
</feature>
<keyword evidence="4" id="KW-1185">Reference proteome</keyword>
<evidence type="ECO:0000256" key="2">
    <source>
        <dbReference type="SAM" id="SignalP"/>
    </source>
</evidence>
<comment type="caution">
    <text evidence="3">The sequence shown here is derived from an EMBL/GenBank/DDBJ whole genome shotgun (WGS) entry which is preliminary data.</text>
</comment>
<sequence length="79" mass="7849">MNHRALNSSLHVDIAVAVATASVTVTEGTQADGSTPTSGNDSKNGAVIESPKSADGGLTSGPLASGTNNLDNQADRNLT</sequence>
<accession>A0ABQ7K2T6</accession>
<gene>
    <name evidence="3" type="ORF">BGZ96_006181</name>
</gene>
<evidence type="ECO:0000313" key="3">
    <source>
        <dbReference type="EMBL" id="KAG0290312.1"/>
    </source>
</evidence>
<feature type="region of interest" description="Disordered" evidence="1">
    <location>
        <begin position="26"/>
        <end position="79"/>
    </location>
</feature>
<keyword evidence="2" id="KW-0732">Signal</keyword>
<reference evidence="3 4" key="1">
    <citation type="journal article" date="2020" name="Fungal Divers.">
        <title>Resolving the Mortierellaceae phylogeny through synthesis of multi-gene phylogenetics and phylogenomics.</title>
        <authorList>
            <person name="Vandepol N."/>
            <person name="Liber J."/>
            <person name="Desiro A."/>
            <person name="Na H."/>
            <person name="Kennedy M."/>
            <person name="Barry K."/>
            <person name="Grigoriev I.V."/>
            <person name="Miller A.N."/>
            <person name="O'Donnell K."/>
            <person name="Stajich J.E."/>
            <person name="Bonito G."/>
        </authorList>
    </citation>
    <scope>NUCLEOTIDE SEQUENCE [LARGE SCALE GENOMIC DNA]</scope>
    <source>
        <strain evidence="3 4">AD045</strain>
    </source>
</reference>
<feature type="compositionally biased region" description="Polar residues" evidence="1">
    <location>
        <begin position="65"/>
        <end position="79"/>
    </location>
</feature>